<sequence length="80" mass="8516">MTSDPTHLALAVERQQPGGYHWILLDGSLEPHEYVRLLEGDQSFSSYPEAFQAGLGALLKLAAHGEGVGQAPRAGFSAPV</sequence>
<protein>
    <submittedName>
        <fullName evidence="1">Uncharacterized protein</fullName>
    </submittedName>
</protein>
<evidence type="ECO:0000313" key="1">
    <source>
        <dbReference type="EMBL" id="QHI97410.1"/>
    </source>
</evidence>
<evidence type="ECO:0000313" key="2">
    <source>
        <dbReference type="Proteomes" id="UP000464787"/>
    </source>
</evidence>
<reference evidence="1 2" key="1">
    <citation type="submission" date="2020-01" db="EMBL/GenBank/DDBJ databases">
        <title>Genome sequencing of strain KACC 21265.</title>
        <authorList>
            <person name="Heo J."/>
            <person name="Kim S.-J."/>
            <person name="Kim J.-S."/>
            <person name="Hong S.-B."/>
            <person name="Kwon S.-W."/>
        </authorList>
    </citation>
    <scope>NUCLEOTIDE SEQUENCE [LARGE SCALE GENOMIC DNA]</scope>
    <source>
        <strain evidence="1 2">KACC 21265</strain>
    </source>
</reference>
<dbReference type="Proteomes" id="UP000464787">
    <property type="component" value="Chromosome"/>
</dbReference>
<gene>
    <name evidence="1" type="ORF">GT347_05070</name>
</gene>
<dbReference type="KEGG" id="xyk:GT347_05070"/>
<organism evidence="1 2">
    <name type="scientific">Xylophilus rhododendri</name>
    <dbReference type="NCBI Taxonomy" id="2697032"/>
    <lineage>
        <taxon>Bacteria</taxon>
        <taxon>Pseudomonadati</taxon>
        <taxon>Pseudomonadota</taxon>
        <taxon>Betaproteobacteria</taxon>
        <taxon>Burkholderiales</taxon>
        <taxon>Xylophilus</taxon>
    </lineage>
</organism>
<accession>A0A857J0M3</accession>
<name>A0A857J0M3_9BURK</name>
<keyword evidence="2" id="KW-1185">Reference proteome</keyword>
<dbReference type="RefSeq" id="WP_160550928.1">
    <property type="nucleotide sequence ID" value="NZ_CP047650.1"/>
</dbReference>
<dbReference type="EMBL" id="CP047650">
    <property type="protein sequence ID" value="QHI97410.1"/>
    <property type="molecule type" value="Genomic_DNA"/>
</dbReference>
<proteinExistence type="predicted"/>
<dbReference type="AlphaFoldDB" id="A0A857J0M3"/>